<evidence type="ECO:0000313" key="8">
    <source>
        <dbReference type="Ensembl" id="ENSLCAP00010017315.1"/>
    </source>
</evidence>
<reference evidence="8" key="3">
    <citation type="submission" date="2025-09" db="UniProtKB">
        <authorList>
            <consortium name="Ensembl"/>
        </authorList>
    </citation>
    <scope>IDENTIFICATION</scope>
</reference>
<evidence type="ECO:0000256" key="5">
    <source>
        <dbReference type="ARBA" id="ARBA00023180"/>
    </source>
</evidence>
<keyword evidence="7" id="KW-0732">Signal</keyword>
<dbReference type="Gene3D" id="1.20.1250.10">
    <property type="match status" value="1"/>
</dbReference>
<keyword evidence="4" id="KW-0964">Secreted</keyword>
<keyword evidence="3" id="KW-0202">Cytokine</keyword>
<feature type="chain" id="PRO_5021221920" description="Interferon gamma" evidence="7">
    <location>
        <begin position="20"/>
        <end position="178"/>
    </location>
</feature>
<keyword evidence="6" id="KW-0175">Coiled coil</keyword>
<proteinExistence type="inferred from homology"/>
<evidence type="ECO:0008006" key="10">
    <source>
        <dbReference type="Google" id="ProtNLM"/>
    </source>
</evidence>
<feature type="coiled-coil region" evidence="6">
    <location>
        <begin position="113"/>
        <end position="147"/>
    </location>
</feature>
<dbReference type="AlphaFoldDB" id="A0A4W6CXT2"/>
<sequence length="178" mass="20297">MSSSCGSVCLLILLGVVMAFGNPLNYLPETLRQSHESIADVLRLKEPEIGENRLFRFVVDSINTSCQRKEDIQLMNATLGVYMRIFSSILHHSHHQHHDETSALLDQVPSSSRSQVKSNVKELQKMMEKLRLRLSQVNLNRKDMMSELNKIKVDDPVDQRKALAEFERVYMAASLITS</sequence>
<comment type="similarity">
    <text evidence="2">Belongs to the type II (or gamma) interferon family.</text>
</comment>
<evidence type="ECO:0000256" key="4">
    <source>
        <dbReference type="ARBA" id="ARBA00022525"/>
    </source>
</evidence>
<protein>
    <recommendedName>
        <fullName evidence="10">Interferon gamma</fullName>
    </recommendedName>
</protein>
<dbReference type="Proteomes" id="UP000314980">
    <property type="component" value="Unassembled WGS sequence"/>
</dbReference>
<keyword evidence="9" id="KW-1185">Reference proteome</keyword>
<comment type="subcellular location">
    <subcellularLocation>
        <location evidence="1">Secreted</location>
    </subcellularLocation>
</comment>
<dbReference type="GO" id="GO:0006955">
    <property type="term" value="P:immune response"/>
    <property type="evidence" value="ECO:0007669"/>
    <property type="project" value="InterPro"/>
</dbReference>
<feature type="signal peptide" evidence="7">
    <location>
        <begin position="1"/>
        <end position="19"/>
    </location>
</feature>
<reference evidence="9" key="1">
    <citation type="submission" date="2015-09" db="EMBL/GenBank/DDBJ databases">
        <authorList>
            <person name="Sai Rama Sridatta P."/>
        </authorList>
    </citation>
    <scope>NUCLEOTIDE SEQUENCE [LARGE SCALE GENOMIC DNA]</scope>
</reference>
<evidence type="ECO:0000256" key="1">
    <source>
        <dbReference type="ARBA" id="ARBA00004613"/>
    </source>
</evidence>
<dbReference type="InterPro" id="IPR002069">
    <property type="entry name" value="Interferon_gamma"/>
</dbReference>
<dbReference type="GO" id="GO:0005615">
    <property type="term" value="C:extracellular space"/>
    <property type="evidence" value="ECO:0007669"/>
    <property type="project" value="UniProtKB-KW"/>
</dbReference>
<evidence type="ECO:0000256" key="2">
    <source>
        <dbReference type="ARBA" id="ARBA00007566"/>
    </source>
</evidence>
<organism evidence="8 9">
    <name type="scientific">Lates calcarifer</name>
    <name type="common">Barramundi</name>
    <name type="synonym">Holocentrus calcarifer</name>
    <dbReference type="NCBI Taxonomy" id="8187"/>
    <lineage>
        <taxon>Eukaryota</taxon>
        <taxon>Metazoa</taxon>
        <taxon>Chordata</taxon>
        <taxon>Craniata</taxon>
        <taxon>Vertebrata</taxon>
        <taxon>Euteleostomi</taxon>
        <taxon>Actinopterygii</taxon>
        <taxon>Neopterygii</taxon>
        <taxon>Teleostei</taxon>
        <taxon>Neoteleostei</taxon>
        <taxon>Acanthomorphata</taxon>
        <taxon>Carangaria</taxon>
        <taxon>Carangaria incertae sedis</taxon>
        <taxon>Centropomidae</taxon>
        <taxon>Lates</taxon>
    </lineage>
</organism>
<dbReference type="InterPro" id="IPR009079">
    <property type="entry name" value="4_helix_cytokine-like_core"/>
</dbReference>
<dbReference type="InParanoid" id="A0A4W6CXT2"/>
<dbReference type="Ensembl" id="ENSLCAT00010017683.1">
    <property type="protein sequence ID" value="ENSLCAP00010017315.1"/>
    <property type="gene ID" value="ENSLCAG00010008220.1"/>
</dbReference>
<dbReference type="PANTHER" id="PTHR11419">
    <property type="entry name" value="INTERFERON GAMMA"/>
    <property type="match status" value="1"/>
</dbReference>
<reference evidence="8" key="2">
    <citation type="submission" date="2025-08" db="UniProtKB">
        <authorList>
            <consortium name="Ensembl"/>
        </authorList>
    </citation>
    <scope>IDENTIFICATION</scope>
</reference>
<dbReference type="GO" id="GO:0005125">
    <property type="term" value="F:cytokine activity"/>
    <property type="evidence" value="ECO:0007669"/>
    <property type="project" value="UniProtKB-KW"/>
</dbReference>
<name>A0A4W6CXT2_LATCA</name>
<evidence type="ECO:0000256" key="6">
    <source>
        <dbReference type="SAM" id="Coils"/>
    </source>
</evidence>
<dbReference type="GO" id="GO:0005133">
    <property type="term" value="F:type II interferon receptor binding"/>
    <property type="evidence" value="ECO:0007669"/>
    <property type="project" value="InterPro"/>
</dbReference>
<evidence type="ECO:0000256" key="7">
    <source>
        <dbReference type="SAM" id="SignalP"/>
    </source>
</evidence>
<evidence type="ECO:0000256" key="3">
    <source>
        <dbReference type="ARBA" id="ARBA00022514"/>
    </source>
</evidence>
<dbReference type="PANTHER" id="PTHR11419:SF0">
    <property type="entry name" value="INTERFERON GAMMA"/>
    <property type="match status" value="1"/>
</dbReference>
<evidence type="ECO:0000313" key="9">
    <source>
        <dbReference type="Proteomes" id="UP000314980"/>
    </source>
</evidence>
<accession>A0A4W6CXT2</accession>
<dbReference type="GeneTree" id="ENSGT00940000176985"/>
<keyword evidence="5" id="KW-0325">Glycoprotein</keyword>